<evidence type="ECO:0000313" key="4">
    <source>
        <dbReference type="EMBL" id="KAH6823010.1"/>
    </source>
</evidence>
<organism evidence="4 5">
    <name type="scientific">Perilla frutescens var. hirtella</name>
    <name type="common">Perilla citriodora</name>
    <name type="synonym">Perilla setoyensis</name>
    <dbReference type="NCBI Taxonomy" id="608512"/>
    <lineage>
        <taxon>Eukaryota</taxon>
        <taxon>Viridiplantae</taxon>
        <taxon>Streptophyta</taxon>
        <taxon>Embryophyta</taxon>
        <taxon>Tracheophyta</taxon>
        <taxon>Spermatophyta</taxon>
        <taxon>Magnoliopsida</taxon>
        <taxon>eudicotyledons</taxon>
        <taxon>Gunneridae</taxon>
        <taxon>Pentapetalae</taxon>
        <taxon>asterids</taxon>
        <taxon>lamiids</taxon>
        <taxon>Lamiales</taxon>
        <taxon>Lamiaceae</taxon>
        <taxon>Nepetoideae</taxon>
        <taxon>Elsholtzieae</taxon>
        <taxon>Perilla</taxon>
    </lineage>
</organism>
<dbReference type="PANTHER" id="PTHR23420:SF0">
    <property type="entry name" value="ADENOSYLHOMOCYSTEINASE"/>
    <property type="match status" value="1"/>
</dbReference>
<dbReference type="GO" id="GO:0004013">
    <property type="term" value="F:adenosylhomocysteinase activity"/>
    <property type="evidence" value="ECO:0007669"/>
    <property type="project" value="TreeGrafter"/>
</dbReference>
<keyword evidence="5" id="KW-1185">Reference proteome</keyword>
<evidence type="ECO:0000256" key="2">
    <source>
        <dbReference type="ARBA" id="ARBA00022091"/>
    </source>
</evidence>
<dbReference type="InterPro" id="IPR042172">
    <property type="entry name" value="Adenosylhomocyst_ase-like_sf"/>
</dbReference>
<protein>
    <recommendedName>
        <fullName evidence="2">Adenosylhomocysteinase</fullName>
    </recommendedName>
    <alternativeName>
        <fullName evidence="3">S-adenosyl-L-homocysteine hydrolase</fullName>
    </alternativeName>
</protein>
<dbReference type="GO" id="GO:0005829">
    <property type="term" value="C:cytosol"/>
    <property type="evidence" value="ECO:0007669"/>
    <property type="project" value="TreeGrafter"/>
</dbReference>
<sequence length="87" mass="9863">MPCLMETLTDLGAEVRWCSCNIFSTQDQSVAAITRDNVDVFAWITLQELLHSAAMIQLWIEALQELLNQLGIWVMGPYVKFFNLGIS</sequence>
<comment type="function">
    <text evidence="1">Adenosylhomocysteine is a competitive inhibitor of S-adenosyl-L-methionine-dependent methyl transferase reactions; therefore adenosylhomocysteinase may play a key role in the control of methylations via regulation of the intracellular concentration of adenosylhomocysteine.</text>
</comment>
<evidence type="ECO:0000256" key="1">
    <source>
        <dbReference type="ARBA" id="ARBA00002639"/>
    </source>
</evidence>
<dbReference type="PANTHER" id="PTHR23420">
    <property type="entry name" value="ADENOSYLHOMOCYSTEINASE"/>
    <property type="match status" value="1"/>
</dbReference>
<evidence type="ECO:0000313" key="5">
    <source>
        <dbReference type="Proteomes" id="UP001190926"/>
    </source>
</evidence>
<dbReference type="Proteomes" id="UP001190926">
    <property type="component" value="Unassembled WGS sequence"/>
</dbReference>
<accession>A0AAD4IWT8</accession>
<dbReference type="AlphaFoldDB" id="A0AAD4IWT8"/>
<comment type="caution">
    <text evidence="4">The sequence shown here is derived from an EMBL/GenBank/DDBJ whole genome shotgun (WGS) entry which is preliminary data.</text>
</comment>
<dbReference type="Pfam" id="PF05221">
    <property type="entry name" value="AdoHcyase"/>
    <property type="match status" value="1"/>
</dbReference>
<evidence type="ECO:0000256" key="3">
    <source>
        <dbReference type="ARBA" id="ARBA00033091"/>
    </source>
</evidence>
<dbReference type="SUPFAM" id="SSF52283">
    <property type="entry name" value="Formate/glycerate dehydrogenase catalytic domain-like"/>
    <property type="match status" value="1"/>
</dbReference>
<dbReference type="InterPro" id="IPR000043">
    <property type="entry name" value="Adenosylhomocysteinase-like"/>
</dbReference>
<reference evidence="4 5" key="1">
    <citation type="journal article" date="2021" name="Nat. Commun.">
        <title>Incipient diploidization of the medicinal plant Perilla within 10,000 years.</title>
        <authorList>
            <person name="Zhang Y."/>
            <person name="Shen Q."/>
            <person name="Leng L."/>
            <person name="Zhang D."/>
            <person name="Chen S."/>
            <person name="Shi Y."/>
            <person name="Ning Z."/>
            <person name="Chen S."/>
        </authorList>
    </citation>
    <scope>NUCLEOTIDE SEQUENCE [LARGE SCALE GENOMIC DNA]</scope>
    <source>
        <strain evidence="5">cv. PC099</strain>
    </source>
</reference>
<dbReference type="Gene3D" id="3.40.50.1480">
    <property type="entry name" value="Adenosylhomocysteinase-like"/>
    <property type="match status" value="1"/>
</dbReference>
<name>A0AAD4IWT8_PERFH</name>
<keyword evidence="4" id="KW-0378">Hydrolase</keyword>
<proteinExistence type="predicted"/>
<dbReference type="GO" id="GO:0033353">
    <property type="term" value="P:S-adenosylmethionine cycle"/>
    <property type="evidence" value="ECO:0007669"/>
    <property type="project" value="TreeGrafter"/>
</dbReference>
<dbReference type="EMBL" id="SDAM02001101">
    <property type="protein sequence ID" value="KAH6823010.1"/>
    <property type="molecule type" value="Genomic_DNA"/>
</dbReference>
<gene>
    <name evidence="4" type="ORF">C2S53_015422</name>
</gene>